<reference evidence="3" key="1">
    <citation type="submission" date="2020-01" db="EMBL/GenBank/DDBJ databases">
        <authorList>
            <person name="Chastagner A."/>
            <person name="Le Potier M.-F."/>
            <person name="Pereira de Oliveira R."/>
        </authorList>
    </citation>
    <scope>NUCLEOTIDE SEQUENCE [LARGE SCALE GENOMIC DNA]</scope>
    <source>
        <strain evidence="3">Liv13/33</strain>
    </source>
</reference>
<proteinExistence type="predicted"/>
<dbReference type="Proteomes" id="UP000500872">
    <property type="component" value="Segment"/>
</dbReference>
<organismHost>
    <name type="scientific">Ornithodoros moubata</name>
    <name type="common">Soft tick</name>
    <name type="synonym">Argasid tick</name>
    <dbReference type="NCBI Taxonomy" id="6938"/>
</organismHost>
<evidence type="ECO:0000256" key="1">
    <source>
        <dbReference type="SAM" id="Phobius"/>
    </source>
</evidence>
<evidence type="ECO:0000313" key="2">
    <source>
        <dbReference type="EMBL" id="QID21192.1"/>
    </source>
</evidence>
<organism evidence="2 3">
    <name type="scientific">African swine fever virus</name>
    <name type="common">ASFV</name>
    <dbReference type="NCBI Taxonomy" id="10497"/>
    <lineage>
        <taxon>Viruses</taxon>
        <taxon>Varidnaviria</taxon>
        <taxon>Bamfordvirae</taxon>
        <taxon>Nucleocytoviricota</taxon>
        <taxon>Pokkesviricetes</taxon>
        <taxon>Asfuvirales</taxon>
        <taxon>Asfarviridae</taxon>
        <taxon>Asfivirus</taxon>
        <taxon>Asfivirus haemorrhagiae</taxon>
    </lineage>
</organism>
<dbReference type="EMBL" id="MN913970">
    <property type="protein sequence ID" value="QID21192.1"/>
    <property type="molecule type" value="Genomic_DNA"/>
</dbReference>
<name>A0A6G6AHH3_ASF</name>
<organismHost>
    <name type="scientific">Phacochoerus aethiopicus</name>
    <name type="common">Warthog</name>
    <dbReference type="NCBI Taxonomy" id="85517"/>
</organismHost>
<evidence type="ECO:0000313" key="3">
    <source>
        <dbReference type="Proteomes" id="UP000500872"/>
    </source>
</evidence>
<feature type="transmembrane region" description="Helical" evidence="1">
    <location>
        <begin position="38"/>
        <end position="57"/>
    </location>
</feature>
<keyword evidence="1" id="KW-0472">Membrane</keyword>
<feature type="transmembrane region" description="Helical" evidence="1">
    <location>
        <begin position="6"/>
        <end position="26"/>
    </location>
</feature>
<keyword evidence="1" id="KW-0812">Transmembrane</keyword>
<organismHost>
    <name type="scientific">Potamochoerus larvatus</name>
    <name type="common">Bushpig</name>
    <dbReference type="NCBI Taxonomy" id="273792"/>
</organismHost>
<keyword evidence="1" id="KW-1133">Transmembrane helix</keyword>
<sequence>MYSNAFFNLMACVLFPTPLIPSMAMSIPRMINKWVKKIQFLTFLTNLFLYNIVQHYINRIRCYSFIKYLLLYNLYRPIFGRSLQMAITKIKIISDATAAVLLKSCAAMYDVLIDKKFK</sequence>
<protein>
    <submittedName>
        <fullName evidence="2">PA118R</fullName>
    </submittedName>
</protein>
<accession>A0A6G6AHH3</accession>
<organismHost>
    <name type="scientific">Ornithodoros</name>
    <name type="common">relapsing fever ticks</name>
    <dbReference type="NCBI Taxonomy" id="6937"/>
</organismHost>
<organismHost>
    <name type="scientific">Phacochoerus africanus</name>
    <name type="common">Warthog</name>
    <dbReference type="NCBI Taxonomy" id="41426"/>
</organismHost>
<organismHost>
    <name type="scientific">Sus scrofa</name>
    <name type="common">Pig</name>
    <dbReference type="NCBI Taxonomy" id="9823"/>
</organismHost>